<feature type="region of interest" description="Disordered" evidence="1">
    <location>
        <begin position="26"/>
        <end position="54"/>
    </location>
</feature>
<protein>
    <submittedName>
        <fullName evidence="2">Uncharacterized protein</fullName>
    </submittedName>
</protein>
<dbReference type="EMBL" id="BGZK01001885">
    <property type="protein sequence ID" value="GBP87785.1"/>
    <property type="molecule type" value="Genomic_DNA"/>
</dbReference>
<reference evidence="2 3" key="1">
    <citation type="journal article" date="2019" name="Commun. Biol.">
        <title>The bagworm genome reveals a unique fibroin gene that provides high tensile strength.</title>
        <authorList>
            <person name="Kono N."/>
            <person name="Nakamura H."/>
            <person name="Ohtoshi R."/>
            <person name="Tomita M."/>
            <person name="Numata K."/>
            <person name="Arakawa K."/>
        </authorList>
    </citation>
    <scope>NUCLEOTIDE SEQUENCE [LARGE SCALE GENOMIC DNA]</scope>
</reference>
<keyword evidence="3" id="KW-1185">Reference proteome</keyword>
<evidence type="ECO:0000313" key="3">
    <source>
        <dbReference type="Proteomes" id="UP000299102"/>
    </source>
</evidence>
<feature type="compositionally biased region" description="Polar residues" evidence="1">
    <location>
        <begin position="95"/>
        <end position="108"/>
    </location>
</feature>
<gene>
    <name evidence="2" type="ORF">EVAR_60493_1</name>
</gene>
<sequence length="143" mass="15752">MLLTQHALCRHASRYEQLRPAWTGTRRSGGFRESAVSAGRPSNGAHHGGYMTDNWSRPMRTNGVLLRHCSVILSMGFTRRRRVRQRPINVHMPPQASQPNGGSTNATTFEPDGSDTRVVPNLLFTPVHVSLLGGSINAVTHSK</sequence>
<dbReference type="Proteomes" id="UP000299102">
    <property type="component" value="Unassembled WGS sequence"/>
</dbReference>
<dbReference type="AlphaFoldDB" id="A0A4C1ZMN5"/>
<comment type="caution">
    <text evidence="2">The sequence shown here is derived from an EMBL/GenBank/DDBJ whole genome shotgun (WGS) entry which is preliminary data.</text>
</comment>
<accession>A0A4C1ZMN5</accession>
<evidence type="ECO:0000256" key="1">
    <source>
        <dbReference type="SAM" id="MobiDB-lite"/>
    </source>
</evidence>
<evidence type="ECO:0000313" key="2">
    <source>
        <dbReference type="EMBL" id="GBP87785.1"/>
    </source>
</evidence>
<name>A0A4C1ZMN5_EUMVA</name>
<proteinExistence type="predicted"/>
<organism evidence="2 3">
    <name type="scientific">Eumeta variegata</name>
    <name type="common">Bagworm moth</name>
    <name type="synonym">Eumeta japonica</name>
    <dbReference type="NCBI Taxonomy" id="151549"/>
    <lineage>
        <taxon>Eukaryota</taxon>
        <taxon>Metazoa</taxon>
        <taxon>Ecdysozoa</taxon>
        <taxon>Arthropoda</taxon>
        <taxon>Hexapoda</taxon>
        <taxon>Insecta</taxon>
        <taxon>Pterygota</taxon>
        <taxon>Neoptera</taxon>
        <taxon>Endopterygota</taxon>
        <taxon>Lepidoptera</taxon>
        <taxon>Glossata</taxon>
        <taxon>Ditrysia</taxon>
        <taxon>Tineoidea</taxon>
        <taxon>Psychidae</taxon>
        <taxon>Oiketicinae</taxon>
        <taxon>Eumeta</taxon>
    </lineage>
</organism>
<feature type="region of interest" description="Disordered" evidence="1">
    <location>
        <begin position="91"/>
        <end position="111"/>
    </location>
</feature>